<dbReference type="EMBL" id="QGKX02001347">
    <property type="protein sequence ID" value="KAF3522563.1"/>
    <property type="molecule type" value="Genomic_DNA"/>
</dbReference>
<organism evidence="1 2">
    <name type="scientific">Brassica cretica</name>
    <name type="common">Mustard</name>
    <dbReference type="NCBI Taxonomy" id="69181"/>
    <lineage>
        <taxon>Eukaryota</taxon>
        <taxon>Viridiplantae</taxon>
        <taxon>Streptophyta</taxon>
        <taxon>Embryophyta</taxon>
        <taxon>Tracheophyta</taxon>
        <taxon>Spermatophyta</taxon>
        <taxon>Magnoliopsida</taxon>
        <taxon>eudicotyledons</taxon>
        <taxon>Gunneridae</taxon>
        <taxon>Pentapetalae</taxon>
        <taxon>rosids</taxon>
        <taxon>malvids</taxon>
        <taxon>Brassicales</taxon>
        <taxon>Brassicaceae</taxon>
        <taxon>Brassiceae</taxon>
        <taxon>Brassica</taxon>
    </lineage>
</organism>
<proteinExistence type="predicted"/>
<accession>A0A8S9PGC6</accession>
<comment type="caution">
    <text evidence="1">The sequence shown here is derived from an EMBL/GenBank/DDBJ whole genome shotgun (WGS) entry which is preliminary data.</text>
</comment>
<reference evidence="1" key="1">
    <citation type="submission" date="2019-12" db="EMBL/GenBank/DDBJ databases">
        <title>Genome sequencing and annotation of Brassica cretica.</title>
        <authorList>
            <person name="Studholme D.J."/>
            <person name="Sarris P."/>
        </authorList>
    </citation>
    <scope>NUCLEOTIDE SEQUENCE</scope>
    <source>
        <strain evidence="1">PFS-109/04</strain>
        <tissue evidence="1">Leaf</tissue>
    </source>
</reference>
<dbReference type="AlphaFoldDB" id="A0A8S9PGC6"/>
<sequence length="84" mass="10034">MKLSLQKPNIICHQNNHEQSDKKRRYNDSYMLGFRGEDHLYRISGFAAAAFDTAPPCNQGRETRERRVTEMRRCNRYHSNYPKE</sequence>
<evidence type="ECO:0000313" key="1">
    <source>
        <dbReference type="EMBL" id="KAF3522563.1"/>
    </source>
</evidence>
<evidence type="ECO:0000313" key="2">
    <source>
        <dbReference type="Proteomes" id="UP000712600"/>
    </source>
</evidence>
<protein>
    <submittedName>
        <fullName evidence="1">Uncharacterized protein</fullName>
    </submittedName>
</protein>
<gene>
    <name evidence="1" type="ORF">F2Q69_00047809</name>
</gene>
<name>A0A8S9PGC6_BRACR</name>
<dbReference type="Proteomes" id="UP000712600">
    <property type="component" value="Unassembled WGS sequence"/>
</dbReference>